<proteinExistence type="predicted"/>
<evidence type="ECO:0000313" key="2">
    <source>
        <dbReference type="EMBL" id="VVB14307.1"/>
    </source>
</evidence>
<evidence type="ECO:0000256" key="1">
    <source>
        <dbReference type="SAM" id="MobiDB-lite"/>
    </source>
</evidence>
<feature type="region of interest" description="Disordered" evidence="1">
    <location>
        <begin position="35"/>
        <end position="68"/>
    </location>
</feature>
<evidence type="ECO:0000313" key="3">
    <source>
        <dbReference type="Proteomes" id="UP000489600"/>
    </source>
</evidence>
<accession>A0A565CL36</accession>
<sequence>MADDGLDNLRAAIGGHTIGHLQDIIINVLNIMNQETDNPQHWPPVAPAIPGHQSSSEESGGPGSSSTA</sequence>
<reference evidence="2" key="1">
    <citation type="submission" date="2019-07" db="EMBL/GenBank/DDBJ databases">
        <authorList>
            <person name="Dittberner H."/>
        </authorList>
    </citation>
    <scope>NUCLEOTIDE SEQUENCE [LARGE SCALE GENOMIC DNA]</scope>
</reference>
<keyword evidence="3" id="KW-1185">Reference proteome</keyword>
<name>A0A565CL36_9BRAS</name>
<organism evidence="2 3">
    <name type="scientific">Arabis nemorensis</name>
    <dbReference type="NCBI Taxonomy" id="586526"/>
    <lineage>
        <taxon>Eukaryota</taxon>
        <taxon>Viridiplantae</taxon>
        <taxon>Streptophyta</taxon>
        <taxon>Embryophyta</taxon>
        <taxon>Tracheophyta</taxon>
        <taxon>Spermatophyta</taxon>
        <taxon>Magnoliopsida</taxon>
        <taxon>eudicotyledons</taxon>
        <taxon>Gunneridae</taxon>
        <taxon>Pentapetalae</taxon>
        <taxon>rosids</taxon>
        <taxon>malvids</taxon>
        <taxon>Brassicales</taxon>
        <taxon>Brassicaceae</taxon>
        <taxon>Arabideae</taxon>
        <taxon>Arabis</taxon>
    </lineage>
</organism>
<comment type="caution">
    <text evidence="2">The sequence shown here is derived from an EMBL/GenBank/DDBJ whole genome shotgun (WGS) entry which is preliminary data.</text>
</comment>
<dbReference type="EMBL" id="CABITT030000008">
    <property type="protein sequence ID" value="VVB14307.1"/>
    <property type="molecule type" value="Genomic_DNA"/>
</dbReference>
<dbReference type="AlphaFoldDB" id="A0A565CL36"/>
<feature type="compositionally biased region" description="Low complexity" evidence="1">
    <location>
        <begin position="54"/>
        <end position="68"/>
    </location>
</feature>
<dbReference type="Proteomes" id="UP000489600">
    <property type="component" value="Unassembled WGS sequence"/>
</dbReference>
<gene>
    <name evidence="2" type="ORF">ANE_LOCUS24751</name>
</gene>
<protein>
    <submittedName>
        <fullName evidence="2">Uncharacterized protein</fullName>
    </submittedName>
</protein>